<feature type="compositionally biased region" description="Low complexity" evidence="1">
    <location>
        <begin position="65"/>
        <end position="83"/>
    </location>
</feature>
<name>A0ABD2LAS1_9BILA</name>
<sequence length="130" mass="14407">MKRRFAVMALVVHLLIGALTMICKAAPPKTEVSFTSKPVAKDDQNESDDFAKQSRENQSSLNRIHSFSASSFPSPSAASPPHFQSKRPYERVDSISSALSSTETPTVDKPMKSLPIKKRIVKSWTKESNE</sequence>
<dbReference type="Proteomes" id="UP001620626">
    <property type="component" value="Unassembled WGS sequence"/>
</dbReference>
<evidence type="ECO:0000313" key="4">
    <source>
        <dbReference type="Proteomes" id="UP001620626"/>
    </source>
</evidence>
<dbReference type="EMBL" id="JBICBT010000478">
    <property type="protein sequence ID" value="KAL3112249.1"/>
    <property type="molecule type" value="Genomic_DNA"/>
</dbReference>
<feature type="compositionally biased region" description="Polar residues" evidence="1">
    <location>
        <begin position="94"/>
        <end position="105"/>
    </location>
</feature>
<reference evidence="3 4" key="1">
    <citation type="submission" date="2024-10" db="EMBL/GenBank/DDBJ databases">
        <authorList>
            <person name="Kim D."/>
        </authorList>
    </citation>
    <scope>NUCLEOTIDE SEQUENCE [LARGE SCALE GENOMIC DNA]</scope>
    <source>
        <strain evidence="3">BH-2024</strain>
    </source>
</reference>
<feature type="compositionally biased region" description="Basic and acidic residues" evidence="1">
    <location>
        <begin position="39"/>
        <end position="55"/>
    </location>
</feature>
<comment type="caution">
    <text evidence="3">The sequence shown here is derived from an EMBL/GenBank/DDBJ whole genome shotgun (WGS) entry which is preliminary data.</text>
</comment>
<organism evidence="3 4">
    <name type="scientific">Heterodera trifolii</name>
    <dbReference type="NCBI Taxonomy" id="157864"/>
    <lineage>
        <taxon>Eukaryota</taxon>
        <taxon>Metazoa</taxon>
        <taxon>Ecdysozoa</taxon>
        <taxon>Nematoda</taxon>
        <taxon>Chromadorea</taxon>
        <taxon>Rhabditida</taxon>
        <taxon>Tylenchina</taxon>
        <taxon>Tylenchomorpha</taxon>
        <taxon>Tylenchoidea</taxon>
        <taxon>Heteroderidae</taxon>
        <taxon>Heteroderinae</taxon>
        <taxon>Heterodera</taxon>
    </lineage>
</organism>
<gene>
    <name evidence="3" type="ORF">niasHT_013268</name>
</gene>
<feature type="chain" id="PRO_5044767855" evidence="2">
    <location>
        <begin position="26"/>
        <end position="130"/>
    </location>
</feature>
<feature type="signal peptide" evidence="2">
    <location>
        <begin position="1"/>
        <end position="25"/>
    </location>
</feature>
<evidence type="ECO:0000256" key="2">
    <source>
        <dbReference type="SAM" id="SignalP"/>
    </source>
</evidence>
<protein>
    <submittedName>
        <fullName evidence="3">Uncharacterized protein</fullName>
    </submittedName>
</protein>
<keyword evidence="2" id="KW-0732">Signal</keyword>
<evidence type="ECO:0000256" key="1">
    <source>
        <dbReference type="SAM" id="MobiDB-lite"/>
    </source>
</evidence>
<keyword evidence="4" id="KW-1185">Reference proteome</keyword>
<dbReference type="AlphaFoldDB" id="A0ABD2LAS1"/>
<proteinExistence type="predicted"/>
<accession>A0ABD2LAS1</accession>
<feature type="region of interest" description="Disordered" evidence="1">
    <location>
        <begin position="30"/>
        <end position="114"/>
    </location>
</feature>
<evidence type="ECO:0000313" key="3">
    <source>
        <dbReference type="EMBL" id="KAL3112249.1"/>
    </source>
</evidence>